<dbReference type="SUPFAM" id="SSF53187">
    <property type="entry name" value="Zn-dependent exopeptidases"/>
    <property type="match status" value="1"/>
</dbReference>
<dbReference type="InterPro" id="IPR050695">
    <property type="entry name" value="N-acetylmuramoyl_amidase_3"/>
</dbReference>
<reference evidence="3 4" key="1">
    <citation type="submission" date="2015-10" db="EMBL/GenBank/DDBJ databases">
        <title>Corynebacteirum lowii and Corynebacterium oculi species nova, derived from human clinical disease and and emended description of Corynebacterium mastiditis.</title>
        <authorList>
            <person name="Bernard K."/>
            <person name="Pacheco A.L."/>
            <person name="Mcdougall C."/>
            <person name="Burtx T."/>
            <person name="Weibe D."/>
            <person name="Tyler S."/>
            <person name="Olson A.B."/>
            <person name="Cnockaert M."/>
            <person name="Eguchi H."/>
            <person name="Kuwahara T."/>
            <person name="Nakayama-Imaohji H."/>
            <person name="Boudewijins M."/>
            <person name="Van Hoecke F."/>
            <person name="Bernier A.-M."/>
            <person name="Vandamme P."/>
        </authorList>
    </citation>
    <scope>NUCLEOTIDE SEQUENCE [LARGE SCALE GENOMIC DNA]</scope>
    <source>
        <strain evidence="3 4">NML 130206</strain>
    </source>
</reference>
<dbReference type="Gene3D" id="3.40.630.40">
    <property type="entry name" value="Zn-dependent exopeptidases"/>
    <property type="match status" value="1"/>
</dbReference>
<evidence type="ECO:0000313" key="4">
    <source>
        <dbReference type="Proteomes" id="UP000050488"/>
    </source>
</evidence>
<dbReference type="PANTHER" id="PTHR30404:SF0">
    <property type="entry name" value="N-ACETYLMURAMOYL-L-ALANINE AMIDASE AMIC"/>
    <property type="match status" value="1"/>
</dbReference>
<dbReference type="InterPro" id="IPR002508">
    <property type="entry name" value="MurNAc-LAA_cat"/>
</dbReference>
<sequence>MAALTVAMNLAPISLAVPMASAEQKPLAGRHIYLDPGHAAITQSPYHKVTDGRGGWKPCQAPGTHALDGWPEHTFSWEMGQELKRQLEELGAQVSLSRPDDTGMADCIDTRARKENVSGADLVLSLHADINAEGNRGFHVSPIKDALPGNKAEESLELALDVRDALVEQGYATSNYLGSEGINPRSDLTGLNLSTKPKILIEFGNMQDSHDISVLHSAQGRAGMAQAVVEGVEEFLSVP</sequence>
<feature type="domain" description="MurNAc-LAA" evidence="2">
    <location>
        <begin position="112"/>
        <end position="233"/>
    </location>
</feature>
<organism evidence="3 4">
    <name type="scientific">Corynebacterium lowii</name>
    <dbReference type="NCBI Taxonomy" id="1544413"/>
    <lineage>
        <taxon>Bacteria</taxon>
        <taxon>Bacillati</taxon>
        <taxon>Actinomycetota</taxon>
        <taxon>Actinomycetes</taxon>
        <taxon>Mycobacteriales</taxon>
        <taxon>Corynebacteriaceae</taxon>
        <taxon>Corynebacterium</taxon>
    </lineage>
</organism>
<dbReference type="PANTHER" id="PTHR30404">
    <property type="entry name" value="N-ACETYLMURAMOYL-L-ALANINE AMIDASE"/>
    <property type="match status" value="1"/>
</dbReference>
<dbReference type="SMART" id="SM00646">
    <property type="entry name" value="Ami_3"/>
    <property type="match status" value="1"/>
</dbReference>
<keyword evidence="1" id="KW-0378">Hydrolase</keyword>
<evidence type="ECO:0000313" key="3">
    <source>
        <dbReference type="EMBL" id="KQB86807.1"/>
    </source>
</evidence>
<protein>
    <submittedName>
        <fullName evidence="3">N-acetylmuramoyl-L-alanine amidase</fullName>
    </submittedName>
</protein>
<evidence type="ECO:0000256" key="1">
    <source>
        <dbReference type="ARBA" id="ARBA00022801"/>
    </source>
</evidence>
<dbReference type="CDD" id="cd02696">
    <property type="entry name" value="MurNAc-LAA"/>
    <property type="match status" value="1"/>
</dbReference>
<dbReference type="AlphaFoldDB" id="A0A0Q0ZAC7"/>
<dbReference type="STRING" id="1544413.Clow_01015"/>
<dbReference type="Pfam" id="PF01520">
    <property type="entry name" value="Amidase_3"/>
    <property type="match status" value="1"/>
</dbReference>
<dbReference type="GO" id="GO:0030288">
    <property type="term" value="C:outer membrane-bounded periplasmic space"/>
    <property type="evidence" value="ECO:0007669"/>
    <property type="project" value="TreeGrafter"/>
</dbReference>
<dbReference type="GO" id="GO:0008745">
    <property type="term" value="F:N-acetylmuramoyl-L-alanine amidase activity"/>
    <property type="evidence" value="ECO:0007669"/>
    <property type="project" value="InterPro"/>
</dbReference>
<name>A0A0Q0ZAC7_9CORY</name>
<dbReference type="Proteomes" id="UP000050488">
    <property type="component" value="Unassembled WGS sequence"/>
</dbReference>
<dbReference type="PATRIC" id="fig|1544413.3.peg.1020"/>
<dbReference type="GO" id="GO:0009253">
    <property type="term" value="P:peptidoglycan catabolic process"/>
    <property type="evidence" value="ECO:0007669"/>
    <property type="project" value="InterPro"/>
</dbReference>
<accession>A0A0Q0ZAC7</accession>
<gene>
    <name evidence="3" type="ORF">Clow_01015</name>
</gene>
<evidence type="ECO:0000259" key="2">
    <source>
        <dbReference type="SMART" id="SM00646"/>
    </source>
</evidence>
<proteinExistence type="predicted"/>
<dbReference type="EMBL" id="LKEV01000002">
    <property type="protein sequence ID" value="KQB86807.1"/>
    <property type="molecule type" value="Genomic_DNA"/>
</dbReference>
<keyword evidence="4" id="KW-1185">Reference proteome</keyword>
<comment type="caution">
    <text evidence="3">The sequence shown here is derived from an EMBL/GenBank/DDBJ whole genome shotgun (WGS) entry which is preliminary data.</text>
</comment>